<feature type="region of interest" description="Disordered" evidence="1">
    <location>
        <begin position="385"/>
        <end position="450"/>
    </location>
</feature>
<name>A0A5N6THB3_ASPAV</name>
<dbReference type="EMBL" id="ML742320">
    <property type="protein sequence ID" value="KAE8145697.1"/>
    <property type="molecule type" value="Genomic_DNA"/>
</dbReference>
<feature type="compositionally biased region" description="Basic and acidic residues" evidence="1">
    <location>
        <begin position="516"/>
        <end position="528"/>
    </location>
</feature>
<evidence type="ECO:0000313" key="3">
    <source>
        <dbReference type="Proteomes" id="UP000325780"/>
    </source>
</evidence>
<feature type="compositionally biased region" description="Polar residues" evidence="1">
    <location>
        <begin position="438"/>
        <end position="450"/>
    </location>
</feature>
<organism evidence="2 3">
    <name type="scientific">Aspergillus avenaceus</name>
    <dbReference type="NCBI Taxonomy" id="36643"/>
    <lineage>
        <taxon>Eukaryota</taxon>
        <taxon>Fungi</taxon>
        <taxon>Dikarya</taxon>
        <taxon>Ascomycota</taxon>
        <taxon>Pezizomycotina</taxon>
        <taxon>Eurotiomycetes</taxon>
        <taxon>Eurotiomycetidae</taxon>
        <taxon>Eurotiales</taxon>
        <taxon>Aspergillaceae</taxon>
        <taxon>Aspergillus</taxon>
        <taxon>Aspergillus subgen. Circumdati</taxon>
    </lineage>
</organism>
<protein>
    <submittedName>
        <fullName evidence="2">Uncharacterized protein</fullName>
    </submittedName>
</protein>
<dbReference type="Proteomes" id="UP000325780">
    <property type="component" value="Unassembled WGS sequence"/>
</dbReference>
<sequence length="528" mass="57387">MSHMGDWNYNDWQAQLEQQLNPVPTPNPALDTDLGYGFLDPTWVSSGGLVNGIPMENTLDAPRQNTFSGVHSLAARTLTMPQHTGNRALGFNQADADDLATNSGASTSGPELDSSPPYLPVGAIPSEPNFDHGFNNSPVLKSYMDLPSYGATSVPINLSLSVPARAIGSGEFGGGAYLSSSPSPLKTKSDPEPDVSPVEVDVPIIIRDYQKLMDPVNNNVDIDTHYSSLDEANESQRSSAKLPDDPTVPRTQVQKRAIVKQMCNAMASTQHAQDNKPMIKPFKDGRYNQTRMEVACWQVLESAIERHTFGPLLRAFDVKPKSNEMVTFAQRIDKILECLLLHKTICKHLLDPLYVYHFVDDPIQAEKRVVANRLLNKRKGEVMSAGKQVLGTRKPGKKKSAKSSNAITPPADEASTPSSSVTGETATPDGLSHLVTHDPTNSSPMLGTPTASFTSVGHQYASSPMIGNMAMSQLHARRMTAPTSHPRPIMMNPNLPYRDPGSSISGGVSGGRKRHLADYESSPEKRQR</sequence>
<keyword evidence="3" id="KW-1185">Reference proteome</keyword>
<feature type="compositionally biased region" description="Polar residues" evidence="1">
    <location>
        <begin position="415"/>
        <end position="425"/>
    </location>
</feature>
<feature type="region of interest" description="Disordered" evidence="1">
    <location>
        <begin position="483"/>
        <end position="528"/>
    </location>
</feature>
<gene>
    <name evidence="2" type="ORF">BDV25DRAFT_144407</name>
</gene>
<evidence type="ECO:0000313" key="2">
    <source>
        <dbReference type="EMBL" id="KAE8145697.1"/>
    </source>
</evidence>
<reference evidence="2 3" key="1">
    <citation type="submission" date="2019-04" db="EMBL/GenBank/DDBJ databases">
        <title>Friends and foes A comparative genomics study of 23 Aspergillus species from section Flavi.</title>
        <authorList>
            <consortium name="DOE Joint Genome Institute"/>
            <person name="Kjaerbolling I."/>
            <person name="Vesth T."/>
            <person name="Frisvad J.C."/>
            <person name="Nybo J.L."/>
            <person name="Theobald S."/>
            <person name="Kildgaard S."/>
            <person name="Isbrandt T."/>
            <person name="Kuo A."/>
            <person name="Sato A."/>
            <person name="Lyhne E.K."/>
            <person name="Kogle M.E."/>
            <person name="Wiebenga A."/>
            <person name="Kun R.S."/>
            <person name="Lubbers R.J."/>
            <person name="Makela M.R."/>
            <person name="Barry K."/>
            <person name="Chovatia M."/>
            <person name="Clum A."/>
            <person name="Daum C."/>
            <person name="Haridas S."/>
            <person name="He G."/>
            <person name="LaButti K."/>
            <person name="Lipzen A."/>
            <person name="Mondo S."/>
            <person name="Riley R."/>
            <person name="Salamov A."/>
            <person name="Simmons B.A."/>
            <person name="Magnuson J.K."/>
            <person name="Henrissat B."/>
            <person name="Mortensen U.H."/>
            <person name="Larsen T.O."/>
            <person name="Devries R.P."/>
            <person name="Grigoriev I.V."/>
            <person name="Machida M."/>
            <person name="Baker S.E."/>
            <person name="Andersen M.R."/>
        </authorList>
    </citation>
    <scope>NUCLEOTIDE SEQUENCE [LARGE SCALE GENOMIC DNA]</scope>
    <source>
        <strain evidence="2 3">IBT 18842</strain>
    </source>
</reference>
<dbReference type="AlphaFoldDB" id="A0A5N6THB3"/>
<evidence type="ECO:0000256" key="1">
    <source>
        <dbReference type="SAM" id="MobiDB-lite"/>
    </source>
</evidence>
<accession>A0A5N6THB3</accession>
<proteinExistence type="predicted"/>
<dbReference type="OrthoDB" id="4851482at2759"/>
<feature type="region of interest" description="Disordered" evidence="1">
    <location>
        <begin position="230"/>
        <end position="251"/>
    </location>
</feature>